<dbReference type="GO" id="GO:0006508">
    <property type="term" value="P:proteolysis"/>
    <property type="evidence" value="ECO:0007669"/>
    <property type="project" value="UniProtKB-KW"/>
</dbReference>
<dbReference type="InterPro" id="IPR057670">
    <property type="entry name" value="SH3_retrovirus"/>
</dbReference>
<dbReference type="PANTHER" id="PTHR42648:SF21">
    <property type="entry name" value="CYSTEINE-RICH RLK (RECEPTOR-LIKE PROTEIN KINASE) 8"/>
    <property type="match status" value="1"/>
</dbReference>
<feature type="domain" description="GAG-pre-integrase" evidence="3">
    <location>
        <begin position="877"/>
        <end position="919"/>
    </location>
</feature>
<feature type="region of interest" description="Disordered" evidence="2">
    <location>
        <begin position="209"/>
        <end position="234"/>
    </location>
</feature>
<feature type="domain" description="Retroviral polymerase SH3-like" evidence="5">
    <location>
        <begin position="959"/>
        <end position="1011"/>
    </location>
</feature>
<organism evidence="6">
    <name type="scientific">Tanacetum cinerariifolium</name>
    <name type="common">Dalmatian daisy</name>
    <name type="synonym">Chrysanthemum cinerariifolium</name>
    <dbReference type="NCBI Taxonomy" id="118510"/>
    <lineage>
        <taxon>Eukaryota</taxon>
        <taxon>Viridiplantae</taxon>
        <taxon>Streptophyta</taxon>
        <taxon>Embryophyta</taxon>
        <taxon>Tracheophyta</taxon>
        <taxon>Spermatophyta</taxon>
        <taxon>Magnoliopsida</taxon>
        <taxon>eudicotyledons</taxon>
        <taxon>Gunneridae</taxon>
        <taxon>Pentapetalae</taxon>
        <taxon>asterids</taxon>
        <taxon>campanulids</taxon>
        <taxon>Asterales</taxon>
        <taxon>Asteraceae</taxon>
        <taxon>Asteroideae</taxon>
        <taxon>Anthemideae</taxon>
        <taxon>Anthemidinae</taxon>
        <taxon>Tanacetum</taxon>
    </lineage>
</organism>
<feature type="region of interest" description="Disordered" evidence="2">
    <location>
        <begin position="1092"/>
        <end position="1121"/>
    </location>
</feature>
<reference evidence="6" key="1">
    <citation type="journal article" date="2019" name="Sci. Rep.">
        <title>Draft genome of Tanacetum cinerariifolium, the natural source of mosquito coil.</title>
        <authorList>
            <person name="Yamashiro T."/>
            <person name="Shiraishi A."/>
            <person name="Satake H."/>
            <person name="Nakayama K."/>
        </authorList>
    </citation>
    <scope>NUCLEOTIDE SEQUENCE</scope>
</reference>
<evidence type="ECO:0000259" key="5">
    <source>
        <dbReference type="Pfam" id="PF25597"/>
    </source>
</evidence>
<feature type="compositionally biased region" description="Low complexity" evidence="2">
    <location>
        <begin position="1099"/>
        <end position="1116"/>
    </location>
</feature>
<gene>
    <name evidence="6" type="ORF">Tci_052716</name>
</gene>
<evidence type="ECO:0000313" key="6">
    <source>
        <dbReference type="EMBL" id="GEU80738.1"/>
    </source>
</evidence>
<feature type="region of interest" description="Disordered" evidence="2">
    <location>
        <begin position="143"/>
        <end position="196"/>
    </location>
</feature>
<evidence type="ECO:0000256" key="2">
    <source>
        <dbReference type="SAM" id="MobiDB-lite"/>
    </source>
</evidence>
<accession>A0A6L2N3I2</accession>
<sequence>MARLLFCDYHNMVTILEKGEHNTDFHPMVDFLEASPLRFALTVKPTIYVSHLRQFWSTARIETTEEGTKILATVDGIVRTVSESSLRRNLKLRDEEGISLLPDAELFENLTLMGYNISPNQKFTFQKGQFSHQIVPLFDDMLVPQGKGSGTPTEPHHIPSPVAQTPSHTTQPTSSLPPVSITSIPTVTPTETTPIRHYTMRTRIAQSSVVADEPASLQRDVTPRVTSPVADKGSMQPNITKLTVLCTSLQRQHSELLAKFQAQEVEILKLKERVKVLEDREGIAGTRSGDDAPIKGRSIDEGEAATERISDDTEEMVTVLTSIDAVRILVGGIEDVPTGSGSIPTVGPPAADIPTGSDVDPTASPVFATATVVTPYSRRKGKEVMSNKREDKRMSEQIARDAEVARIHAEEELHSMIDENYAKIYKFQSQQRKPWTKKQKRDYYMAVIRNNLGWKVKDFEGMTFEEVEAKFNSVYKQMEDFIPMGSKEEAERYKRRGIRIPIEEVYVESLQVKHPIIDWKVHTEGHRSYWKIIRLGGSSACYQFFVDLLKHLYRDDLNQLWDLVKEYLSIRPSSSDKEMELWVELKRLDCQRQRDIHASREGLSSKEGSSPFNDLLQASSGELSHMANDLVLKIYKIANSLRQQDVEPIVPLLRNNRDTHLDYLRHLKESVETIRDIVEEDKVVRPLDRSIVSACRYTKHSQEQLEYVIVTCPQDSQQRDKQLAHIPLIRKKQVTFAKPSDKSNSNTHKHMAKVNTQKTNVPVPPSIGVIQIVLWYLDSDCSKHMTGYCSRLINFMKKFIGTVRFGNDHFGAIMGYEDCVIGDGVISRVYYVEGLGYNLFFVGQFCDSDLEVVFRKHSYYVRDTDDVELIKVSRGSNLYTISIEDMMKSSPISLFSKASKNKSWLWHRRLNHLNFEVVATACYTQNRSLIYARHNKTPYELVHNKKPDLTFFRVFGAFCYTINDSEDLGKLQPTTDIGIFVGYAPSKKGYRIYNKRTRQIMETIHVQFNELIEPMAPVNLSTGPTPNLLMPGQISSWLVPNLVPATPYVPPTNKDREILFQPMFDEYLEPPYVERPVSPTQAVQAPVNLAGTPSSTTIDQDALSPSISSSSSALQSHQGVATEPTYMEDHPVAPVGNNPFVNVFALKPNSEASSSGDISST</sequence>
<evidence type="ECO:0000259" key="4">
    <source>
        <dbReference type="Pfam" id="PF22936"/>
    </source>
</evidence>
<dbReference type="InterPro" id="IPR039537">
    <property type="entry name" value="Retrotran_Ty1/copia-like"/>
</dbReference>
<protein>
    <submittedName>
        <fullName evidence="6">Integrase, catalytic region, zinc finger, CCHC-type, peptidase aspartic, catalytic</fullName>
    </submittedName>
</protein>
<dbReference type="PANTHER" id="PTHR42648">
    <property type="entry name" value="TRANSPOSASE, PUTATIVE-RELATED"/>
    <property type="match status" value="1"/>
</dbReference>
<feature type="compositionally biased region" description="Low complexity" evidence="2">
    <location>
        <begin position="165"/>
        <end position="195"/>
    </location>
</feature>
<dbReference type="EMBL" id="BKCJ010008135">
    <property type="protein sequence ID" value="GEU80738.1"/>
    <property type="molecule type" value="Genomic_DNA"/>
</dbReference>
<comment type="caution">
    <text evidence="6">The sequence shown here is derived from an EMBL/GenBank/DDBJ whole genome shotgun (WGS) entry which is preliminary data.</text>
</comment>
<evidence type="ECO:0000256" key="1">
    <source>
        <dbReference type="ARBA" id="ARBA00022670"/>
    </source>
</evidence>
<feature type="region of interest" description="Disordered" evidence="2">
    <location>
        <begin position="284"/>
        <end position="311"/>
    </location>
</feature>
<evidence type="ECO:0000259" key="3">
    <source>
        <dbReference type="Pfam" id="PF13976"/>
    </source>
</evidence>
<dbReference type="GO" id="GO:0008233">
    <property type="term" value="F:peptidase activity"/>
    <property type="evidence" value="ECO:0007669"/>
    <property type="project" value="UniProtKB-KW"/>
</dbReference>
<dbReference type="Pfam" id="PF22936">
    <property type="entry name" value="Pol_BBD"/>
    <property type="match status" value="1"/>
</dbReference>
<dbReference type="InterPro" id="IPR025724">
    <property type="entry name" value="GAG-pre-integrase_dom"/>
</dbReference>
<name>A0A6L2N3I2_TANCI</name>
<feature type="domain" description="Retrovirus-related Pol polyprotein from transposon TNT 1-94-like beta-barrel" evidence="4">
    <location>
        <begin position="775"/>
        <end position="847"/>
    </location>
</feature>
<dbReference type="Pfam" id="PF13976">
    <property type="entry name" value="gag_pre-integrs"/>
    <property type="match status" value="1"/>
</dbReference>
<dbReference type="AlphaFoldDB" id="A0A6L2N3I2"/>
<dbReference type="InterPro" id="IPR054722">
    <property type="entry name" value="PolX-like_BBD"/>
</dbReference>
<dbReference type="Pfam" id="PF25597">
    <property type="entry name" value="SH3_retrovirus"/>
    <property type="match status" value="1"/>
</dbReference>
<keyword evidence="1" id="KW-0645">Protease</keyword>
<proteinExistence type="predicted"/>
<keyword evidence="1" id="KW-0378">Hydrolase</keyword>